<dbReference type="InterPro" id="IPR003646">
    <property type="entry name" value="SH3-like_bac-type"/>
</dbReference>
<dbReference type="Gene3D" id="2.30.30.40">
    <property type="entry name" value="SH3 Domains"/>
    <property type="match status" value="4"/>
</dbReference>
<dbReference type="AlphaFoldDB" id="A0A1H2N039"/>
<evidence type="ECO:0000313" key="4">
    <source>
        <dbReference type="Proteomes" id="UP000198825"/>
    </source>
</evidence>
<dbReference type="PANTHER" id="PTHR34408:SF1">
    <property type="entry name" value="GLYCOSYL HYDROLASE FAMILY 19 DOMAIN-CONTAINING PROTEIN HI_1415"/>
    <property type="match status" value="1"/>
</dbReference>
<feature type="domain" description="SH3b" evidence="2">
    <location>
        <begin position="29"/>
        <end position="92"/>
    </location>
</feature>
<dbReference type="Pfam" id="PF08239">
    <property type="entry name" value="SH3_3"/>
    <property type="match status" value="2"/>
</dbReference>
<evidence type="ECO:0000313" key="3">
    <source>
        <dbReference type="EMBL" id="SDU98780.1"/>
    </source>
</evidence>
<protein>
    <submittedName>
        <fullName evidence="3">Uncharacterized conserved protein YgiM, contains N-terminal SH3 domain, DUF1202 family</fullName>
    </submittedName>
</protein>
<dbReference type="Proteomes" id="UP000198825">
    <property type="component" value="Chromosome I"/>
</dbReference>
<accession>A0A1H2N039</accession>
<reference evidence="4" key="1">
    <citation type="submission" date="2016-10" db="EMBL/GenBank/DDBJ databases">
        <authorList>
            <person name="Varghese N."/>
            <person name="Submissions S."/>
        </authorList>
    </citation>
    <scope>NUCLEOTIDE SEQUENCE [LARGE SCALE GENOMIC DNA]</scope>
    <source>
        <strain evidence="4">DSM 21743</strain>
    </source>
</reference>
<feature type="signal peptide" evidence="1">
    <location>
        <begin position="1"/>
        <end position="30"/>
    </location>
</feature>
<dbReference type="InterPro" id="IPR052354">
    <property type="entry name" value="Cell_Wall_Dynamics_Protein"/>
</dbReference>
<sequence>MRSTLIRAVLVAVLTIATTIGLLGSGAATASTPVTATTELNVRAKPSTSAKILGSLHRGQTVKASAESGGWTTITFKGAKAYVSSRYLTGGDDLPDSDDVDKGAAKVTTTQVNLREGPSLTDDVIVVLDQGTRVTTTGKTAKGWTEVTAGSRKGWVSSQYLTAATSNGGLPKPIGTRKTTADLNVRATSAEDGKLLGLARKGTTVSITGATDNARAQIIFEDTVGWVLAKYLTNGDTDQPSAPPLPAVTGTRYATADLTIRTTSGADFEDLGDIPKGTKISITGKTENARAQIIWDGAVRWVTAQYLSKTKPTSGSTAGSTKGLKPNGVKVLEAVRKNWPQIKTIGTVRPDALPDHPSGRALDLMIPDYKSKAGKQLGYDLSRWLRAHHSELGINYIIWDQHIWNVQRDSQGWRSMAGRGSDSANHKNHVHVTVLAKGYAPI</sequence>
<dbReference type="OrthoDB" id="2989771at2"/>
<keyword evidence="1" id="KW-0732">Signal</keyword>
<organism evidence="3 4">
    <name type="scientific">Microlunatus sagamiharensis</name>
    <dbReference type="NCBI Taxonomy" id="546874"/>
    <lineage>
        <taxon>Bacteria</taxon>
        <taxon>Bacillati</taxon>
        <taxon>Actinomycetota</taxon>
        <taxon>Actinomycetes</taxon>
        <taxon>Propionibacteriales</taxon>
        <taxon>Propionibacteriaceae</taxon>
        <taxon>Microlunatus</taxon>
    </lineage>
</organism>
<dbReference type="PANTHER" id="PTHR34408">
    <property type="entry name" value="FAMILY PROTEIN, PUTATIVE-RELATED"/>
    <property type="match status" value="1"/>
</dbReference>
<dbReference type="PROSITE" id="PS51781">
    <property type="entry name" value="SH3B"/>
    <property type="match status" value="2"/>
</dbReference>
<keyword evidence="4" id="KW-1185">Reference proteome</keyword>
<name>A0A1H2N039_9ACTN</name>
<dbReference type="Pfam" id="PF26571">
    <property type="entry name" value="VldE"/>
    <property type="match status" value="1"/>
</dbReference>
<dbReference type="SMART" id="SM00287">
    <property type="entry name" value="SH3b"/>
    <property type="match status" value="4"/>
</dbReference>
<feature type="chain" id="PRO_5039647597" evidence="1">
    <location>
        <begin position="31"/>
        <end position="442"/>
    </location>
</feature>
<dbReference type="RefSeq" id="WP_091076001.1">
    <property type="nucleotide sequence ID" value="NZ_LT629799.1"/>
</dbReference>
<gene>
    <name evidence="3" type="ORF">SAMN04488544_3051</name>
</gene>
<dbReference type="EMBL" id="LT629799">
    <property type="protein sequence ID" value="SDU98780.1"/>
    <property type="molecule type" value="Genomic_DNA"/>
</dbReference>
<feature type="domain" description="SH3b" evidence="2">
    <location>
        <begin position="102"/>
        <end position="165"/>
    </location>
</feature>
<evidence type="ECO:0000259" key="2">
    <source>
        <dbReference type="PROSITE" id="PS51781"/>
    </source>
</evidence>
<dbReference type="STRING" id="546874.SAMN04488544_3051"/>
<evidence type="ECO:0000256" key="1">
    <source>
        <dbReference type="SAM" id="SignalP"/>
    </source>
</evidence>
<proteinExistence type="predicted"/>
<dbReference type="InterPro" id="IPR058593">
    <property type="entry name" value="ARB_07466-like_C"/>
</dbReference>